<dbReference type="InterPro" id="IPR013083">
    <property type="entry name" value="Znf_RING/FYVE/PHD"/>
</dbReference>
<dbReference type="Gene3D" id="3.30.40.10">
    <property type="entry name" value="Zinc/RING finger domain, C3HC4 (zinc finger)"/>
    <property type="match status" value="1"/>
</dbReference>
<dbReference type="InterPro" id="IPR046349">
    <property type="entry name" value="C1-like_sf"/>
</dbReference>
<dbReference type="SUPFAM" id="SSF57889">
    <property type="entry name" value="Cysteine-rich domain"/>
    <property type="match status" value="1"/>
</dbReference>
<name>A0A3P6EVN2_BRAOL</name>
<dbReference type="InterPro" id="IPR036465">
    <property type="entry name" value="vWFA_dom_sf"/>
</dbReference>
<sequence>MAKHVEDFIRDDLGGSPESHIQALSGKLESSGDSSLQNALELVLEHLNQIPSYDHREVLILYSALSSCDPGDLNILETIQKWKKSRLRCSVIGLSAEMFICKHLCQDTVDELHLKDLLLEDAPPPPAIAEFAVSNLIEMGSHKELLRVQWQYEAKIGAGYTCPRCEARVCELPTECAFCVLTLVSSSHPARSYHYLFSIASFDEAPTLSSSNQPRRKLGKSCFGCQQSLLGAGNKPGPCVTCRKCKHYSCLDCDKYIHESLHNCRGCVSIHRPKSVSMMEE</sequence>
<dbReference type="FunFam" id="3.30.40.10:FF:000449">
    <property type="entry name" value="General transcription factor IIH subunit"/>
    <property type="match status" value="1"/>
</dbReference>
<organism evidence="5">
    <name type="scientific">Brassica oleracea</name>
    <name type="common">Wild cabbage</name>
    <dbReference type="NCBI Taxonomy" id="3712"/>
    <lineage>
        <taxon>Eukaryota</taxon>
        <taxon>Viridiplantae</taxon>
        <taxon>Streptophyta</taxon>
        <taxon>Embryophyta</taxon>
        <taxon>Tracheophyta</taxon>
        <taxon>Spermatophyta</taxon>
        <taxon>Magnoliopsida</taxon>
        <taxon>eudicotyledons</taxon>
        <taxon>Gunneridae</taxon>
        <taxon>Pentapetalae</taxon>
        <taxon>rosids</taxon>
        <taxon>malvids</taxon>
        <taxon>Brassicales</taxon>
        <taxon>Brassicaceae</taxon>
        <taxon>Brassiceae</taxon>
        <taxon>Brassica</taxon>
    </lineage>
</organism>
<dbReference type="GO" id="GO:0008270">
    <property type="term" value="F:zinc ion binding"/>
    <property type="evidence" value="ECO:0007669"/>
    <property type="project" value="InterPro"/>
</dbReference>
<reference evidence="5" key="1">
    <citation type="submission" date="2018-11" db="EMBL/GenBank/DDBJ databases">
        <authorList>
            <consortium name="Genoscope - CEA"/>
            <person name="William W."/>
        </authorList>
    </citation>
    <scope>NUCLEOTIDE SEQUENCE</scope>
</reference>
<keyword evidence="2" id="KW-0862">Zinc</keyword>
<dbReference type="EMBL" id="LR031877">
    <property type="protein sequence ID" value="VDD41556.1"/>
    <property type="molecule type" value="Genomic_DNA"/>
</dbReference>
<dbReference type="PANTHER" id="PTHR12695">
    <property type="entry name" value="GENERAL TRANSCRIPTION FACTOR IIH SUBUNIT 2"/>
    <property type="match status" value="1"/>
</dbReference>
<proteinExistence type="predicted"/>
<dbReference type="InterPro" id="IPR012170">
    <property type="entry name" value="TFIIH_SSL1/p44"/>
</dbReference>
<dbReference type="GO" id="GO:0006289">
    <property type="term" value="P:nucleotide-excision repair"/>
    <property type="evidence" value="ECO:0007669"/>
    <property type="project" value="InterPro"/>
</dbReference>
<feature type="domain" description="TFIIH C1-like" evidence="4">
    <location>
        <begin position="221"/>
        <end position="269"/>
    </location>
</feature>
<accession>A0A3P6EVN2</accession>
<protein>
    <recommendedName>
        <fullName evidence="3">General transcription factor IIH subunit 2</fullName>
    </recommendedName>
</protein>
<dbReference type="SUPFAM" id="SSF53300">
    <property type="entry name" value="vWA-like"/>
    <property type="match status" value="1"/>
</dbReference>
<dbReference type="GO" id="GO:0006351">
    <property type="term" value="P:DNA-templated transcription"/>
    <property type="evidence" value="ECO:0007669"/>
    <property type="project" value="InterPro"/>
</dbReference>
<dbReference type="GO" id="GO:0000439">
    <property type="term" value="C:transcription factor TFIIH core complex"/>
    <property type="evidence" value="ECO:0007669"/>
    <property type="project" value="InterPro"/>
</dbReference>
<evidence type="ECO:0000256" key="2">
    <source>
        <dbReference type="ARBA" id="ARBA00022833"/>
    </source>
</evidence>
<dbReference type="NCBIfam" id="TIGR00622">
    <property type="entry name" value="ssl1"/>
    <property type="match status" value="1"/>
</dbReference>
<dbReference type="Pfam" id="PF04056">
    <property type="entry name" value="Ssl1"/>
    <property type="match status" value="1"/>
</dbReference>
<dbReference type="InterPro" id="IPR004595">
    <property type="entry name" value="TFIIH_C1-like_dom"/>
</dbReference>
<evidence type="ECO:0000313" key="5">
    <source>
        <dbReference type="EMBL" id="VDD41556.1"/>
    </source>
</evidence>
<dbReference type="Pfam" id="PF07975">
    <property type="entry name" value="C1_4"/>
    <property type="match status" value="1"/>
</dbReference>
<keyword evidence="1" id="KW-0479">Metal-binding</keyword>
<evidence type="ECO:0000256" key="3">
    <source>
        <dbReference type="ARBA" id="ARBA00070126"/>
    </source>
</evidence>
<dbReference type="SMART" id="SM01047">
    <property type="entry name" value="C1_4"/>
    <property type="match status" value="1"/>
</dbReference>
<dbReference type="AlphaFoldDB" id="A0A3P6EVN2"/>
<dbReference type="InterPro" id="IPR007198">
    <property type="entry name" value="Ssl1-like"/>
</dbReference>
<evidence type="ECO:0000259" key="4">
    <source>
        <dbReference type="SMART" id="SM01047"/>
    </source>
</evidence>
<evidence type="ECO:0000256" key="1">
    <source>
        <dbReference type="ARBA" id="ARBA00022723"/>
    </source>
</evidence>
<dbReference type="PANTHER" id="PTHR12695:SF2">
    <property type="entry name" value="GENERAL TRANSCRIPTION FACTOR IIH SUBUNIT 2-RELATED"/>
    <property type="match status" value="1"/>
</dbReference>
<dbReference type="Gene3D" id="3.40.50.410">
    <property type="entry name" value="von Willebrand factor, type A domain"/>
    <property type="match status" value="1"/>
</dbReference>
<dbReference type="GO" id="GO:0005675">
    <property type="term" value="C:transcription factor TFIIH holo complex"/>
    <property type="evidence" value="ECO:0007669"/>
    <property type="project" value="TreeGrafter"/>
</dbReference>
<gene>
    <name evidence="5" type="ORF">BOLC5T29103H</name>
</gene>
<dbReference type="GO" id="GO:0006357">
    <property type="term" value="P:regulation of transcription by RNA polymerase II"/>
    <property type="evidence" value="ECO:0007669"/>
    <property type="project" value="TreeGrafter"/>
</dbReference>